<dbReference type="PROSITE" id="PS51257">
    <property type="entry name" value="PROKAR_LIPOPROTEIN"/>
    <property type="match status" value="1"/>
</dbReference>
<accession>A0A940NMX6</accession>
<feature type="signal peptide" evidence="4">
    <location>
        <begin position="1"/>
        <end position="19"/>
    </location>
</feature>
<reference evidence="7" key="1">
    <citation type="submission" date="2021-04" db="EMBL/GenBank/DDBJ databases">
        <title>Genome seq and assembly of Bacillus sp.</title>
        <authorList>
            <person name="Chhetri G."/>
        </authorList>
    </citation>
    <scope>NUCLEOTIDE SEQUENCE</scope>
    <source>
        <strain evidence="7">RG28</strain>
    </source>
</reference>
<feature type="domain" description="Ionotropic glutamate receptor C-terminal" evidence="6">
    <location>
        <begin position="34"/>
        <end position="257"/>
    </location>
</feature>
<protein>
    <submittedName>
        <fullName evidence="7">Transporter substrate-binding domain-containing protein</fullName>
    </submittedName>
</protein>
<evidence type="ECO:0000313" key="7">
    <source>
        <dbReference type="EMBL" id="MBP0724373.1"/>
    </source>
</evidence>
<comment type="caution">
    <text evidence="7">The sequence shown here is derived from an EMBL/GenBank/DDBJ whole genome shotgun (WGS) entry which is preliminary data.</text>
</comment>
<keyword evidence="1 4" id="KW-0732">Signal</keyword>
<keyword evidence="8" id="KW-1185">Reference proteome</keyword>
<dbReference type="Pfam" id="PF00497">
    <property type="entry name" value="SBP_bac_3"/>
    <property type="match status" value="1"/>
</dbReference>
<dbReference type="RefSeq" id="WP_209402813.1">
    <property type="nucleotide sequence ID" value="NZ_JAGIYQ010000002.1"/>
</dbReference>
<evidence type="ECO:0000256" key="4">
    <source>
        <dbReference type="SAM" id="SignalP"/>
    </source>
</evidence>
<keyword evidence="2" id="KW-0564">Palmitate</keyword>
<proteinExistence type="predicted"/>
<organism evidence="7 8">
    <name type="scientific">Gottfriedia endophytica</name>
    <dbReference type="NCBI Taxonomy" id="2820819"/>
    <lineage>
        <taxon>Bacteria</taxon>
        <taxon>Bacillati</taxon>
        <taxon>Bacillota</taxon>
        <taxon>Bacilli</taxon>
        <taxon>Bacillales</taxon>
        <taxon>Bacillaceae</taxon>
        <taxon>Gottfriedia</taxon>
    </lineage>
</organism>
<evidence type="ECO:0000256" key="1">
    <source>
        <dbReference type="ARBA" id="ARBA00022729"/>
    </source>
</evidence>
<dbReference type="GO" id="GO:0015276">
    <property type="term" value="F:ligand-gated monoatomic ion channel activity"/>
    <property type="evidence" value="ECO:0007669"/>
    <property type="project" value="InterPro"/>
</dbReference>
<evidence type="ECO:0000259" key="5">
    <source>
        <dbReference type="SMART" id="SM00062"/>
    </source>
</evidence>
<dbReference type="InterPro" id="IPR001638">
    <property type="entry name" value="Solute-binding_3/MltF_N"/>
</dbReference>
<dbReference type="AlphaFoldDB" id="A0A940NMX6"/>
<dbReference type="PANTHER" id="PTHR35936:SF17">
    <property type="entry name" value="ARGININE-BINDING EXTRACELLULAR PROTEIN ARTP"/>
    <property type="match status" value="1"/>
</dbReference>
<dbReference type="SUPFAM" id="SSF53850">
    <property type="entry name" value="Periplasmic binding protein-like II"/>
    <property type="match status" value="1"/>
</dbReference>
<dbReference type="PANTHER" id="PTHR35936">
    <property type="entry name" value="MEMBRANE-BOUND LYTIC MUREIN TRANSGLYCOSYLASE F"/>
    <property type="match status" value="1"/>
</dbReference>
<feature type="domain" description="Solute-binding protein family 3/N-terminal" evidence="5">
    <location>
        <begin position="34"/>
        <end position="258"/>
    </location>
</feature>
<evidence type="ECO:0000259" key="6">
    <source>
        <dbReference type="SMART" id="SM00079"/>
    </source>
</evidence>
<gene>
    <name evidence="7" type="ORF">J5Y03_04130</name>
</gene>
<dbReference type="GO" id="GO:0016020">
    <property type="term" value="C:membrane"/>
    <property type="evidence" value="ECO:0007669"/>
    <property type="project" value="InterPro"/>
</dbReference>
<evidence type="ECO:0000313" key="8">
    <source>
        <dbReference type="Proteomes" id="UP000682134"/>
    </source>
</evidence>
<keyword evidence="3" id="KW-0449">Lipoprotein</keyword>
<feature type="chain" id="PRO_5039204684" evidence="4">
    <location>
        <begin position="20"/>
        <end position="259"/>
    </location>
</feature>
<dbReference type="Proteomes" id="UP000682134">
    <property type="component" value="Unassembled WGS sequence"/>
</dbReference>
<dbReference type="SMART" id="SM00062">
    <property type="entry name" value="PBPb"/>
    <property type="match status" value="1"/>
</dbReference>
<dbReference type="SMART" id="SM00079">
    <property type="entry name" value="PBPe"/>
    <property type="match status" value="1"/>
</dbReference>
<sequence>MKKYVGLITAGVLSIGMLAGCNNANGANAKSSKTLVMGTSADYKPYEYVDTTKSDKIIGFDIDLANELAKRTGYKIEVKDLDFNSLITAMKGGKVDMVMAGMNATPERKQNADFTQPYFSDKNEVIVKKGSNIKSLADLKGKTIGVQAGTVQESIAKAVAKKGGYTVQNRNRVPELIEELKAGRFDAVIIEQSVAAGYLNNLKDLNGVLINDFIDNTTGSAIAFPKNSQLTPKFNEAITEVKKDGTLNKLVKKWFGISK</sequence>
<dbReference type="InterPro" id="IPR001320">
    <property type="entry name" value="Iontro_rcpt_C"/>
</dbReference>
<dbReference type="EMBL" id="JAGIYQ010000002">
    <property type="protein sequence ID" value="MBP0724373.1"/>
    <property type="molecule type" value="Genomic_DNA"/>
</dbReference>
<evidence type="ECO:0000256" key="2">
    <source>
        <dbReference type="ARBA" id="ARBA00023139"/>
    </source>
</evidence>
<evidence type="ECO:0000256" key="3">
    <source>
        <dbReference type="ARBA" id="ARBA00023288"/>
    </source>
</evidence>
<dbReference type="Gene3D" id="3.40.190.10">
    <property type="entry name" value="Periplasmic binding protein-like II"/>
    <property type="match status" value="2"/>
</dbReference>
<name>A0A940NMX6_9BACI</name>